<sequence>MARKKGAKGLNQQKQLKDEIEAEMNNISYQRQHRDTRFVKRSFIESLFSENSPPKLRNSLRADIAASKDDDALSHIDVTNLEKFVSGRAAKLYCVLLLLDRSQLIVALSHANPPITDDIFDKMHGDFGPYCSLEFLQNCPDLHHIAEDVFKHQWCIPPIFRPEAHGKYEAAWDLRFPFLTEPKRIGGGSFGEVFKVQVADEHLDAEGYIPGQVIAYKAVKKGHETRWDRMLSERETVRSRRHDGIIQLFASFSAGAEDPPVEDDTTEYLHLFFPHTDAGDMKSWLDLRKPPDGLSEDKIRQKFIYRSIQNLASAVAFIHREIKTQIAYHHDLKPSNILLFERNPQESTWKICDFGHAALKDSEGTSGTAHTDENRFGSYVYRPPEYFVGPSKHGRTFDIYSLACIFLNLMTVAKHGWTDDGYREFERRRGANEDHPLKVPKTVMTDYSFHNNPAVVASWIEGLKKGENDQRFYGLLEIIEEMLQEKDQRIFSWEVDVDIFVLLNPCVGEKGFRERLEHVVQASKTSLSLIDNKHNPLQRAVRKKQYWKISILKRMMWSNWKPEAMVKTRPGSKMAERCYSTLGDFAYTQDYVQNPLYGRHNVDKKIAAGFARSKIIGLHGISGIGKSHLAHHYASHFRNTKVAEHRIHTFWVEAGNRHKLLESLRKIAEKVHGAVFEPDSAIDIVRTWLLNKDNGPWLIVLDGLNSEEFASSIKAFMPVLEPSHAGQILITTTNRGLLKHFVKLKPSEGQCIEVDNLREQESLDLFRWYNEDVLTDEEMSKFLSKVALPVFIKMLANHMLEFKIPMSDMYQHLTTKRAEFPDLVNQLFDENHDIFRPLVTARCDEKRPIRGLTNPTLKLLGELSCLNNARIESELIETQFEEKDRDKLAVMLGRLENCSFIGKDNDRNYFMHEFVQREVRRRIKKQWDVATLIRLHGSALCMLYVRYRDDKAQWKELDDNHQRTYHLKLRFIPHFERFLDFVKEHPKSKSFAGFELQDRMVASVITFAQVFMEEGRYEDASCVLEFTHRLYRQRTYRYELIRLLVQAHTLPPLARARKSEWLKSETLLKDSIQECEQEHMSKERWLCALALSDLYARARHPAKALNQLKSLQDCSLTIKRGVPEIIKRGNPKLDEDTARILAVNRRIGEAKAFLLHARLLKADHAGGKRTDYLKKAENAFEEAKTAVSDWFRDQAEWIQIEEGLGSVFCECGTQEDLRKADDIFRKLNSRLEKEFNAPERSLSQKKLWDVRCRTAAVWLKTGFTVSADAAVKRLEEALQHYEKCYGPKNDHTRTCAYHLRDVISRTDSQRAKELQKIYELNMVNFEDPFLDDGNENGKLSLWTIVEYVLFGSMLLYLCNSCGLVSDLGFLDVRKRMAGRGVV</sequence>
<proteinExistence type="predicted"/>
<comment type="caution">
    <text evidence="1">The sequence shown here is derived from an EMBL/GenBank/DDBJ whole genome shotgun (WGS) entry which is preliminary data.</text>
</comment>
<evidence type="ECO:0000313" key="1">
    <source>
        <dbReference type="EMBL" id="KAF2465668.1"/>
    </source>
</evidence>
<organism evidence="1 2">
    <name type="scientific">Lindgomyces ingoldianus</name>
    <dbReference type="NCBI Taxonomy" id="673940"/>
    <lineage>
        <taxon>Eukaryota</taxon>
        <taxon>Fungi</taxon>
        <taxon>Dikarya</taxon>
        <taxon>Ascomycota</taxon>
        <taxon>Pezizomycotina</taxon>
        <taxon>Dothideomycetes</taxon>
        <taxon>Pleosporomycetidae</taxon>
        <taxon>Pleosporales</taxon>
        <taxon>Lindgomycetaceae</taxon>
        <taxon>Lindgomyces</taxon>
    </lineage>
</organism>
<gene>
    <name evidence="1" type="ORF">BDR25DRAFT_345891</name>
</gene>
<evidence type="ECO:0000313" key="2">
    <source>
        <dbReference type="Proteomes" id="UP000799755"/>
    </source>
</evidence>
<name>A0ACB6QGH8_9PLEO</name>
<accession>A0ACB6QGH8</accession>
<dbReference type="EMBL" id="MU003528">
    <property type="protein sequence ID" value="KAF2465668.1"/>
    <property type="molecule type" value="Genomic_DNA"/>
</dbReference>
<protein>
    <submittedName>
        <fullName evidence="1">Uncharacterized protein</fullName>
    </submittedName>
</protein>
<dbReference type="Proteomes" id="UP000799755">
    <property type="component" value="Unassembled WGS sequence"/>
</dbReference>
<reference evidence="1" key="1">
    <citation type="journal article" date="2020" name="Stud. Mycol.">
        <title>101 Dothideomycetes genomes: a test case for predicting lifestyles and emergence of pathogens.</title>
        <authorList>
            <person name="Haridas S."/>
            <person name="Albert R."/>
            <person name="Binder M."/>
            <person name="Bloem J."/>
            <person name="Labutti K."/>
            <person name="Salamov A."/>
            <person name="Andreopoulos B."/>
            <person name="Baker S."/>
            <person name="Barry K."/>
            <person name="Bills G."/>
            <person name="Bluhm B."/>
            <person name="Cannon C."/>
            <person name="Castanera R."/>
            <person name="Culley D."/>
            <person name="Daum C."/>
            <person name="Ezra D."/>
            <person name="Gonzalez J."/>
            <person name="Henrissat B."/>
            <person name="Kuo A."/>
            <person name="Liang C."/>
            <person name="Lipzen A."/>
            <person name="Lutzoni F."/>
            <person name="Magnuson J."/>
            <person name="Mondo S."/>
            <person name="Nolan M."/>
            <person name="Ohm R."/>
            <person name="Pangilinan J."/>
            <person name="Park H.-J."/>
            <person name="Ramirez L."/>
            <person name="Alfaro M."/>
            <person name="Sun H."/>
            <person name="Tritt A."/>
            <person name="Yoshinaga Y."/>
            <person name="Zwiers L.-H."/>
            <person name="Turgeon B."/>
            <person name="Goodwin S."/>
            <person name="Spatafora J."/>
            <person name="Crous P."/>
            <person name="Grigoriev I."/>
        </authorList>
    </citation>
    <scope>NUCLEOTIDE SEQUENCE</scope>
    <source>
        <strain evidence="1">ATCC 200398</strain>
    </source>
</reference>
<keyword evidence="2" id="KW-1185">Reference proteome</keyword>